<comment type="subcellular location">
    <subcellularLocation>
        <location evidence="1">Nucleus</location>
    </subcellularLocation>
</comment>
<evidence type="ECO:0000256" key="2">
    <source>
        <dbReference type="ARBA" id="ARBA00010801"/>
    </source>
</evidence>
<proteinExistence type="inferred from homology"/>
<dbReference type="Proteomes" id="UP000515121">
    <property type="component" value="Unplaced"/>
</dbReference>
<comment type="similarity">
    <text evidence="2">Belongs to the GCF family.</text>
</comment>
<dbReference type="PANTHER" id="PTHR12214:SF0">
    <property type="entry name" value="LD29489P"/>
    <property type="match status" value="1"/>
</dbReference>
<sequence>MSSATRARNFRRRADEVDDDGNGNDDNNTPTAATVTKNPSSSKPAAKKPPKLLSFADDENDEQTTKASSNRNRDKEREKPFSSSRLSKPSSSHKITSTKDRKKPSPLPSNVQPQAGTYTKETLLELQKNTRTLAAPSSRASSLSSEPKIVLKGLLKPQSQNLNSEPDNDSLEKLDKDDAESRLATMAIGKGVDLGSSAFMDQATIDAIKAKKDRVRKSFARPAPDYISLDTGSNHVGGVEEELSDEEEPEFRGGLFGESGKKGVFEVVEERAMGVVSRKAGILDEDNDDEEEKMWEEEQFRKGLGKRLDDGSNRVVSSSSSNNRAGVAMVHDMQQQHQKGFGYSTMASYGLMMPSVSPAPPSSILGATGASQGLDVTSISQQAEIAKKALQENVRRLKESHARTTSSLTKADENLSASLFNITALEKSLSAAGEKFIFMQKLRDFVSVICEFLQHKAPLIEELEEHMQKLNEERASAVLERRSANNDDEMVEVEAAVKAAMLVFSERGSSAAIIEVATNAAQAASAAIRGKVNLPVKLDEFGRDVNRQKRLDMERRAEARQCRKARWDSKRLSSMEIDSSYQKIEGESSTDESDSENTAYQSNRNMLLQTADEIFSDASEEYSQLSVVKEKFEKWKKDYSSSYRDAYMSLSIPAIFSPYVRLELLKWDPLHGDEDFSDMKWHNLLFNYGFPEDGNFASNDADANLVPALVEKVALPVLHHEISHCWDMLSTQETKNAVSATSLIIDYVPASSEALAELLVTIHTRLSNAVSDIMVPTWSPLVMKAVPNAARVAAYRFGMSVRLMRNICLWKEILALPVLEKLALDELLYGKLLPHVRSITSDVHDAVTRTERILASLSGVWAGRNVSRDSRSKLQPLVDYVLLLGKTLERRHASGVTESETGGLARRLKEMLVELNEYDSAWDIARRFHLKEAL</sequence>
<evidence type="ECO:0000256" key="4">
    <source>
        <dbReference type="SAM" id="Coils"/>
    </source>
</evidence>
<dbReference type="PANTHER" id="PTHR12214">
    <property type="entry name" value="GC-RICH SEQUENCE DNA-BINDING FACTOR"/>
    <property type="match status" value="1"/>
</dbReference>
<dbReference type="Pfam" id="PF07842">
    <property type="entry name" value="GCFC"/>
    <property type="match status" value="1"/>
</dbReference>
<dbReference type="InterPro" id="IPR022783">
    <property type="entry name" value="GCFC_dom"/>
</dbReference>
<dbReference type="GO" id="GO:0000398">
    <property type="term" value="P:mRNA splicing, via spliceosome"/>
    <property type="evidence" value="ECO:0007669"/>
    <property type="project" value="InterPro"/>
</dbReference>
<feature type="domain" description="GCF C-terminal" evidence="6">
    <location>
        <begin position="626"/>
        <end position="828"/>
    </location>
</feature>
<dbReference type="KEGG" id="dzi:111275326"/>
<accession>A0A6P5WLM1</accession>
<name>A0A6P5WLM1_DURZI</name>
<feature type="compositionally biased region" description="Polar residues" evidence="5">
    <location>
        <begin position="108"/>
        <end position="120"/>
    </location>
</feature>
<evidence type="ECO:0000256" key="5">
    <source>
        <dbReference type="SAM" id="MobiDB-lite"/>
    </source>
</evidence>
<feature type="compositionally biased region" description="Polar residues" evidence="5">
    <location>
        <begin position="29"/>
        <end position="38"/>
    </location>
</feature>
<keyword evidence="3" id="KW-0539">Nucleus</keyword>
<dbReference type="GO" id="GO:0005634">
    <property type="term" value="C:nucleus"/>
    <property type="evidence" value="ECO:0007669"/>
    <property type="project" value="UniProtKB-SubCell"/>
</dbReference>
<feature type="compositionally biased region" description="Basic and acidic residues" evidence="5">
    <location>
        <begin position="71"/>
        <end position="80"/>
    </location>
</feature>
<dbReference type="GO" id="GO:0003677">
    <property type="term" value="F:DNA binding"/>
    <property type="evidence" value="ECO:0007669"/>
    <property type="project" value="InterPro"/>
</dbReference>
<feature type="compositionally biased region" description="Acidic residues" evidence="5">
    <location>
        <begin position="239"/>
        <end position="249"/>
    </location>
</feature>
<feature type="region of interest" description="Disordered" evidence="5">
    <location>
        <begin position="1"/>
        <end position="177"/>
    </location>
</feature>
<dbReference type="GeneID" id="111275326"/>
<dbReference type="RefSeq" id="XP_022716346.1">
    <property type="nucleotide sequence ID" value="XM_022860611.1"/>
</dbReference>
<dbReference type="AlphaFoldDB" id="A0A6P5WLM1"/>
<evidence type="ECO:0000313" key="7">
    <source>
        <dbReference type="Proteomes" id="UP000515121"/>
    </source>
</evidence>
<evidence type="ECO:0000256" key="3">
    <source>
        <dbReference type="ARBA" id="ARBA00023242"/>
    </source>
</evidence>
<keyword evidence="7" id="KW-1185">Reference proteome</keyword>
<feature type="region of interest" description="Disordered" evidence="5">
    <location>
        <begin position="224"/>
        <end position="256"/>
    </location>
</feature>
<feature type="coiled-coil region" evidence="4">
    <location>
        <begin position="460"/>
        <end position="487"/>
    </location>
</feature>
<feature type="region of interest" description="Disordered" evidence="5">
    <location>
        <begin position="580"/>
        <end position="599"/>
    </location>
</feature>
<gene>
    <name evidence="8" type="primary">LOC111275326</name>
</gene>
<reference evidence="8" key="1">
    <citation type="submission" date="2025-08" db="UniProtKB">
        <authorList>
            <consortium name="RefSeq"/>
        </authorList>
    </citation>
    <scope>IDENTIFICATION</scope>
    <source>
        <tissue evidence="8">Fruit stalk</tissue>
    </source>
</reference>
<protein>
    <submittedName>
        <fullName evidence="8">Transcriptional repressor ILP1 isoform X1</fullName>
    </submittedName>
</protein>
<dbReference type="InterPro" id="IPR012890">
    <property type="entry name" value="GCFC2-like"/>
</dbReference>
<feature type="compositionally biased region" description="Low complexity" evidence="5">
    <location>
        <begin position="130"/>
        <end position="145"/>
    </location>
</feature>
<dbReference type="OrthoDB" id="429427at2759"/>
<evidence type="ECO:0000313" key="8">
    <source>
        <dbReference type="RefSeq" id="XP_022716346.1"/>
    </source>
</evidence>
<keyword evidence="4" id="KW-0175">Coiled coil</keyword>
<organism evidence="7 8">
    <name type="scientific">Durio zibethinus</name>
    <name type="common">Durian</name>
    <dbReference type="NCBI Taxonomy" id="66656"/>
    <lineage>
        <taxon>Eukaryota</taxon>
        <taxon>Viridiplantae</taxon>
        <taxon>Streptophyta</taxon>
        <taxon>Embryophyta</taxon>
        <taxon>Tracheophyta</taxon>
        <taxon>Spermatophyta</taxon>
        <taxon>Magnoliopsida</taxon>
        <taxon>eudicotyledons</taxon>
        <taxon>Gunneridae</taxon>
        <taxon>Pentapetalae</taxon>
        <taxon>rosids</taxon>
        <taxon>malvids</taxon>
        <taxon>Malvales</taxon>
        <taxon>Malvaceae</taxon>
        <taxon>Helicteroideae</taxon>
        <taxon>Durio</taxon>
    </lineage>
</organism>
<feature type="compositionally biased region" description="Low complexity" evidence="5">
    <location>
        <begin position="82"/>
        <end position="92"/>
    </location>
</feature>
<evidence type="ECO:0000256" key="1">
    <source>
        <dbReference type="ARBA" id="ARBA00004123"/>
    </source>
</evidence>
<evidence type="ECO:0000259" key="6">
    <source>
        <dbReference type="Pfam" id="PF07842"/>
    </source>
</evidence>